<dbReference type="eggNOG" id="COG1672">
    <property type="taxonomic scope" value="Bacteria"/>
</dbReference>
<dbReference type="InterPro" id="IPR016032">
    <property type="entry name" value="Sig_transdc_resp-reg_C-effctor"/>
</dbReference>
<dbReference type="PRINTS" id="PR00364">
    <property type="entry name" value="DISEASERSIST"/>
</dbReference>
<dbReference type="SUPFAM" id="SSF46894">
    <property type="entry name" value="C-terminal effector domain of the bipartite response regulators"/>
    <property type="match status" value="1"/>
</dbReference>
<dbReference type="GO" id="GO:0043531">
    <property type="term" value="F:ADP binding"/>
    <property type="evidence" value="ECO:0007669"/>
    <property type="project" value="InterPro"/>
</dbReference>
<organism evidence="4 5">
    <name type="scientific">Acaryochloris marina (strain MBIC 11017)</name>
    <dbReference type="NCBI Taxonomy" id="329726"/>
    <lineage>
        <taxon>Bacteria</taxon>
        <taxon>Bacillati</taxon>
        <taxon>Cyanobacteriota</taxon>
        <taxon>Cyanophyceae</taxon>
        <taxon>Acaryochloridales</taxon>
        <taxon>Acaryochloridaceae</taxon>
        <taxon>Acaryochloris</taxon>
    </lineage>
</organism>
<feature type="domain" description="NB-ARC" evidence="3">
    <location>
        <begin position="113"/>
        <end position="212"/>
    </location>
</feature>
<keyword evidence="5" id="KW-1185">Reference proteome</keyword>
<dbReference type="RefSeq" id="WP_012165512.1">
    <property type="nucleotide sequence ID" value="NC_009925.1"/>
</dbReference>
<gene>
    <name evidence="4" type="ordered locus">AM1_5302</name>
</gene>
<evidence type="ECO:0000313" key="5">
    <source>
        <dbReference type="Proteomes" id="UP000000268"/>
    </source>
</evidence>
<dbReference type="InterPro" id="IPR002182">
    <property type="entry name" value="NB-ARC"/>
</dbReference>
<comment type="cofactor">
    <cofactor evidence="1">
        <name>pyridoxal 5'-phosphate</name>
        <dbReference type="ChEBI" id="CHEBI:597326"/>
    </cofactor>
</comment>
<protein>
    <recommendedName>
        <fullName evidence="3">NB-ARC domain-containing protein</fullName>
    </recommendedName>
</protein>
<proteinExistence type="predicted"/>
<dbReference type="InterPro" id="IPR000634">
    <property type="entry name" value="Ser/Thr_deHydtase_PyrdxlP-BS"/>
</dbReference>
<dbReference type="SUPFAM" id="SSF52540">
    <property type="entry name" value="P-loop containing nucleoside triphosphate hydrolases"/>
    <property type="match status" value="1"/>
</dbReference>
<dbReference type="GO" id="GO:0030170">
    <property type="term" value="F:pyridoxal phosphate binding"/>
    <property type="evidence" value="ECO:0007669"/>
    <property type="project" value="InterPro"/>
</dbReference>
<dbReference type="Pfam" id="PF00931">
    <property type="entry name" value="NB-ARC"/>
    <property type="match status" value="1"/>
</dbReference>
<dbReference type="GO" id="GO:0003677">
    <property type="term" value="F:DNA binding"/>
    <property type="evidence" value="ECO:0007669"/>
    <property type="project" value="InterPro"/>
</dbReference>
<dbReference type="HOGENOM" id="CLU_025923_2_1_3"/>
<dbReference type="InterPro" id="IPR036388">
    <property type="entry name" value="WH-like_DNA-bd_sf"/>
</dbReference>
<dbReference type="eggNOG" id="COG2197">
    <property type="taxonomic scope" value="Bacteria"/>
</dbReference>
<evidence type="ECO:0000313" key="4">
    <source>
        <dbReference type="EMBL" id="ABW30260.1"/>
    </source>
</evidence>
<dbReference type="Gene3D" id="1.10.10.10">
    <property type="entry name" value="Winged helix-like DNA-binding domain superfamily/Winged helix DNA-binding domain"/>
    <property type="match status" value="1"/>
</dbReference>
<dbReference type="PROSITE" id="PS00165">
    <property type="entry name" value="DEHYDRATASE_SER_THR"/>
    <property type="match status" value="1"/>
</dbReference>
<dbReference type="KEGG" id="amr:AM1_5302"/>
<evidence type="ECO:0000256" key="2">
    <source>
        <dbReference type="ARBA" id="ARBA00022898"/>
    </source>
</evidence>
<name>B0CAQ9_ACAM1</name>
<keyword evidence="2" id="KW-0663">Pyridoxal phosphate</keyword>
<evidence type="ECO:0000259" key="3">
    <source>
        <dbReference type="Pfam" id="PF00931"/>
    </source>
</evidence>
<dbReference type="Proteomes" id="UP000000268">
    <property type="component" value="Chromosome"/>
</dbReference>
<dbReference type="GO" id="GO:0006355">
    <property type="term" value="P:regulation of DNA-templated transcription"/>
    <property type="evidence" value="ECO:0007669"/>
    <property type="project" value="InterPro"/>
</dbReference>
<reference evidence="4 5" key="1">
    <citation type="journal article" date="2008" name="Proc. Natl. Acad. Sci. U.S.A.">
        <title>Niche adaptation and genome expansion in the chlorophyll d-producing cyanobacterium Acaryochloris marina.</title>
        <authorList>
            <person name="Swingley W.D."/>
            <person name="Chen M."/>
            <person name="Cheung P.C."/>
            <person name="Conrad A.L."/>
            <person name="Dejesa L.C."/>
            <person name="Hao J."/>
            <person name="Honchak B.M."/>
            <person name="Karbach L.E."/>
            <person name="Kurdoglu A."/>
            <person name="Lahiri S."/>
            <person name="Mastrian S.D."/>
            <person name="Miyashita H."/>
            <person name="Page L."/>
            <person name="Ramakrishna P."/>
            <person name="Satoh S."/>
            <person name="Sattley W.M."/>
            <person name="Shimada Y."/>
            <person name="Taylor H.L."/>
            <person name="Tomo T."/>
            <person name="Tsuchiya T."/>
            <person name="Wang Z.T."/>
            <person name="Raymond J."/>
            <person name="Mimuro M."/>
            <person name="Blankenship R.E."/>
            <person name="Touchman J.W."/>
        </authorList>
    </citation>
    <scope>NUCLEOTIDE SEQUENCE [LARGE SCALE GENOMIC DNA]</scope>
    <source>
        <strain evidence="5">MBIC 11017</strain>
    </source>
</reference>
<evidence type="ECO:0000256" key="1">
    <source>
        <dbReference type="ARBA" id="ARBA00001933"/>
    </source>
</evidence>
<dbReference type="STRING" id="329726.AM1_5302"/>
<dbReference type="InterPro" id="IPR027417">
    <property type="entry name" value="P-loop_NTPase"/>
</dbReference>
<dbReference type="GO" id="GO:0006520">
    <property type="term" value="P:amino acid metabolic process"/>
    <property type="evidence" value="ECO:0007669"/>
    <property type="project" value="InterPro"/>
</dbReference>
<dbReference type="EMBL" id="CP000828">
    <property type="protein sequence ID" value="ABW30260.1"/>
    <property type="molecule type" value="Genomic_DNA"/>
</dbReference>
<dbReference type="Gene3D" id="3.40.50.300">
    <property type="entry name" value="P-loop containing nucleotide triphosphate hydrolases"/>
    <property type="match status" value="1"/>
</dbReference>
<dbReference type="AlphaFoldDB" id="B0CAQ9"/>
<sequence>MIPPEFLSDLATQQGVSKSELAALKLGLAGYSTADIGEQLGISGDAARKRLSEVYQKFGIAGRGPVKLTKLQQLLVTRYQEALEKGTAVKAAELEQVDWGNAPDVSVFYGRTAELEQLERWIIQDRYRLLALYGISGIGKTTLSVKLTQRLQPHFEKIFWRSLYYAPLLQDLLIELTTFLHGSPLDPALATVSEQMDWVMDYLQHHRCLLVLNGLESFSRKGDLAGSYQPNYENYSQWIHLVGTVPHQSCVVTTSQEKLGEVAYLEGQTLPVGSFKLRGLELEQAKAILQNKGLTGEDKWQYLVDGYRGNPMMLKLVAETIKEVFGGNVGDFLDTSLFTRDIHNFIERIFDRVSDLERQILYILAEQNDGLSFKQLQTQLSSINAQDLMSALSSLRQRSLIEHVDQGFILPPVIKEVTQQIMVSEA</sequence>
<accession>B0CAQ9</accession>